<name>A0AAE0G7E5_9CHLO</name>
<protein>
    <submittedName>
        <fullName evidence="3">Uncharacterized protein</fullName>
    </submittedName>
</protein>
<dbReference type="AlphaFoldDB" id="A0AAE0G7E5"/>
<sequence length="197" mass="21595">MQEKLMVTYGTAVLSLGNTVLFHEGPSTVLGQSTEGHPFVNTQGVILSESAQLVSARSEHESKLRGVVRRMHAAGVEVKSKLLAKQGITWDKKQESQYLVPLLYEGPYGAESDGAEEEQGGEAGDEVVEEVAEEEEGSHGGEEEVERLDTSDEEDEVVVVEPPQVSEKRQRVLEKRAKHFGRAQGGRLAAKRSNKNR</sequence>
<comment type="caution">
    <text evidence="3">The sequence shown here is derived from an EMBL/GenBank/DDBJ whole genome shotgun (WGS) entry which is preliminary data.</text>
</comment>
<reference evidence="3 4" key="1">
    <citation type="journal article" date="2015" name="Genome Biol. Evol.">
        <title>Comparative Genomics of a Bacterivorous Green Alga Reveals Evolutionary Causalities and Consequences of Phago-Mixotrophic Mode of Nutrition.</title>
        <authorList>
            <person name="Burns J.A."/>
            <person name="Paasch A."/>
            <person name="Narechania A."/>
            <person name="Kim E."/>
        </authorList>
    </citation>
    <scope>NUCLEOTIDE SEQUENCE [LARGE SCALE GENOMIC DNA]</scope>
    <source>
        <strain evidence="3">PLY_AMNH</strain>
    </source>
</reference>
<organism evidence="3 4">
    <name type="scientific">Cymbomonas tetramitiformis</name>
    <dbReference type="NCBI Taxonomy" id="36881"/>
    <lineage>
        <taxon>Eukaryota</taxon>
        <taxon>Viridiplantae</taxon>
        <taxon>Chlorophyta</taxon>
        <taxon>Pyramimonadophyceae</taxon>
        <taxon>Pyramimonadales</taxon>
        <taxon>Pyramimonadaceae</taxon>
        <taxon>Cymbomonas</taxon>
    </lineage>
</organism>
<keyword evidence="4" id="KW-1185">Reference proteome</keyword>
<reference evidence="3" key="2">
    <citation type="submission" date="2023-06" db="EMBL/GenBank/DDBJ databases">
        <title>Long-read-based genome assembly of the green algal bacterivore Cymbomonas tetramitiformis.</title>
        <authorList>
            <person name="Gyaltshen Y."/>
            <person name="Rozenberg A."/>
            <person name="Paasch A."/>
            <person name="Burns J.A."/>
            <person name="Warring S."/>
            <person name="Larson R."/>
            <person name="Maurer-Alcala X."/>
            <person name="Dacks J."/>
            <person name="Kim E."/>
        </authorList>
    </citation>
    <scope>NUCLEOTIDE SEQUENCE</scope>
    <source>
        <strain evidence="3">PLY_AMNH</strain>
    </source>
</reference>
<evidence type="ECO:0000256" key="1">
    <source>
        <dbReference type="SAM" id="MobiDB-lite"/>
    </source>
</evidence>
<evidence type="ECO:0000313" key="2">
    <source>
        <dbReference type="EMBL" id="KAK3267406.1"/>
    </source>
</evidence>
<dbReference type="Proteomes" id="UP001190700">
    <property type="component" value="Unassembled WGS sequence"/>
</dbReference>
<evidence type="ECO:0000313" key="4">
    <source>
        <dbReference type="Proteomes" id="UP001190700"/>
    </source>
</evidence>
<feature type="region of interest" description="Disordered" evidence="1">
    <location>
        <begin position="109"/>
        <end position="197"/>
    </location>
</feature>
<proteinExistence type="predicted"/>
<dbReference type="EMBL" id="LGRX02008807">
    <property type="protein sequence ID" value="KAK3272757.1"/>
    <property type="molecule type" value="Genomic_DNA"/>
</dbReference>
<feature type="compositionally biased region" description="Basic and acidic residues" evidence="1">
    <location>
        <begin position="166"/>
        <end position="175"/>
    </location>
</feature>
<gene>
    <name evidence="3" type="ORF">CYMTET_18966</name>
    <name evidence="2" type="ORF">CYMTET_24033</name>
</gene>
<feature type="compositionally biased region" description="Acidic residues" evidence="1">
    <location>
        <begin position="113"/>
        <end position="136"/>
    </location>
</feature>
<evidence type="ECO:0000313" key="3">
    <source>
        <dbReference type="EMBL" id="KAK3272757.1"/>
    </source>
</evidence>
<accession>A0AAE0G7E5</accession>
<dbReference type="EMBL" id="LGRX02012423">
    <property type="protein sequence ID" value="KAK3267406.1"/>
    <property type="molecule type" value="Genomic_DNA"/>
</dbReference>
<feature type="compositionally biased region" description="Basic and acidic residues" evidence="1">
    <location>
        <begin position="137"/>
        <end position="150"/>
    </location>
</feature>